<organism evidence="1 2">
    <name type="scientific">Streptomyces flavalbus</name>
    <dbReference type="NCBI Taxonomy" id="2665155"/>
    <lineage>
        <taxon>Bacteria</taxon>
        <taxon>Bacillati</taxon>
        <taxon>Actinomycetota</taxon>
        <taxon>Actinomycetes</taxon>
        <taxon>Kitasatosporales</taxon>
        <taxon>Streptomycetaceae</taxon>
        <taxon>Streptomyces</taxon>
    </lineage>
</organism>
<keyword evidence="2" id="KW-1185">Reference proteome</keyword>
<dbReference type="Proteomes" id="UP001597023">
    <property type="component" value="Unassembled WGS sequence"/>
</dbReference>
<reference evidence="2" key="1">
    <citation type="journal article" date="2019" name="Int. J. Syst. Evol. Microbiol.">
        <title>The Global Catalogue of Microorganisms (GCM) 10K type strain sequencing project: providing services to taxonomists for standard genome sequencing and annotation.</title>
        <authorList>
            <consortium name="The Broad Institute Genomics Platform"/>
            <consortium name="The Broad Institute Genome Sequencing Center for Infectious Disease"/>
            <person name="Wu L."/>
            <person name="Ma J."/>
        </authorList>
    </citation>
    <scope>NUCLEOTIDE SEQUENCE [LARGE SCALE GENOMIC DNA]</scope>
    <source>
        <strain evidence="2">CGMCC 4.7400</strain>
    </source>
</reference>
<dbReference type="EMBL" id="JBHTEB010000001">
    <property type="protein sequence ID" value="MFD0319053.1"/>
    <property type="molecule type" value="Genomic_DNA"/>
</dbReference>
<accession>A0ABW2WLP6</accession>
<dbReference type="RefSeq" id="WP_381617078.1">
    <property type="nucleotide sequence ID" value="NZ_JBHTEB010000001.1"/>
</dbReference>
<sequence>MPKVRVHNVTISLDGFMAGVNQRADAPFGDGVGWGDQNVGATITGRNMFGPQRGPWQDAPG</sequence>
<evidence type="ECO:0000313" key="2">
    <source>
        <dbReference type="Proteomes" id="UP001597023"/>
    </source>
</evidence>
<name>A0ABW2WLP6_9ACTN</name>
<evidence type="ECO:0000313" key="1">
    <source>
        <dbReference type="EMBL" id="MFD0319053.1"/>
    </source>
</evidence>
<protein>
    <recommendedName>
        <fullName evidence="3">Dihydrofolate reductase</fullName>
    </recommendedName>
</protein>
<proteinExistence type="predicted"/>
<gene>
    <name evidence="1" type="ORF">ACFQZ6_33535</name>
</gene>
<evidence type="ECO:0008006" key="3">
    <source>
        <dbReference type="Google" id="ProtNLM"/>
    </source>
</evidence>
<comment type="caution">
    <text evidence="1">The sequence shown here is derived from an EMBL/GenBank/DDBJ whole genome shotgun (WGS) entry which is preliminary data.</text>
</comment>